<evidence type="ECO:0000313" key="2">
    <source>
        <dbReference type="EMBL" id="MDM7888842.1"/>
    </source>
</evidence>
<protein>
    <submittedName>
        <fullName evidence="2">Glycosyltransferase family 2 protein</fullName>
        <ecNumber evidence="2">2.4.-.-</ecNumber>
    </submittedName>
</protein>
<dbReference type="InterPro" id="IPR001173">
    <property type="entry name" value="Glyco_trans_2-like"/>
</dbReference>
<evidence type="ECO:0000259" key="1">
    <source>
        <dbReference type="Pfam" id="PF00535"/>
    </source>
</evidence>
<organism evidence="2 3">
    <name type="scientific">Curtobacterium subtropicum</name>
    <dbReference type="NCBI Taxonomy" id="3055138"/>
    <lineage>
        <taxon>Bacteria</taxon>
        <taxon>Bacillati</taxon>
        <taxon>Actinomycetota</taxon>
        <taxon>Actinomycetes</taxon>
        <taxon>Micrococcales</taxon>
        <taxon>Microbacteriaceae</taxon>
        <taxon>Curtobacterium</taxon>
    </lineage>
</organism>
<sequence length="313" mass="33156">MPGRIEVVVVNWRRADLTIECVESLRGQAEELGAVLTVVDNASGDGSAERLRAALPGVRVLESPDNGGFGAGVDLAAAASTADVLVLLNNDAVAAPGFLAALTAPVLDGSVTGATTARILLRSEPGEPVLTNSTGNVVDRAGNGGDRDWLVPHPAPAEPAVFGFCGGACAIAMPAFRAAGGFDESLFMYYEDTDLSWRLRRLGHDIRFVGDAVAVHRHASSLGTESEGFVVANTRNRLIVAVKNAAWPVVARAAARAVVRTVLDTVARDPRSRRRARWERRALAQAATRLPAALRARRTIDRTQTAVRPRTTT</sequence>
<accession>A0ABT7TIU2</accession>
<dbReference type="Proteomes" id="UP001235720">
    <property type="component" value="Unassembled WGS sequence"/>
</dbReference>
<dbReference type="PANTHER" id="PTHR43179">
    <property type="entry name" value="RHAMNOSYLTRANSFERASE WBBL"/>
    <property type="match status" value="1"/>
</dbReference>
<dbReference type="EMBL" id="JAUCMM010000006">
    <property type="protein sequence ID" value="MDM7888842.1"/>
    <property type="molecule type" value="Genomic_DNA"/>
</dbReference>
<dbReference type="Gene3D" id="3.90.550.10">
    <property type="entry name" value="Spore Coat Polysaccharide Biosynthesis Protein SpsA, Chain A"/>
    <property type="match status" value="1"/>
</dbReference>
<evidence type="ECO:0000313" key="3">
    <source>
        <dbReference type="Proteomes" id="UP001235720"/>
    </source>
</evidence>
<dbReference type="EC" id="2.4.-.-" evidence="2"/>
<dbReference type="GO" id="GO:0016757">
    <property type="term" value="F:glycosyltransferase activity"/>
    <property type="evidence" value="ECO:0007669"/>
    <property type="project" value="UniProtKB-KW"/>
</dbReference>
<keyword evidence="2" id="KW-0328">Glycosyltransferase</keyword>
<keyword evidence="3" id="KW-1185">Reference proteome</keyword>
<feature type="domain" description="Glycosyltransferase 2-like" evidence="1">
    <location>
        <begin position="7"/>
        <end position="119"/>
    </location>
</feature>
<comment type="caution">
    <text evidence="2">The sequence shown here is derived from an EMBL/GenBank/DDBJ whole genome shotgun (WGS) entry which is preliminary data.</text>
</comment>
<proteinExistence type="predicted"/>
<keyword evidence="2" id="KW-0808">Transferase</keyword>
<dbReference type="InterPro" id="IPR029044">
    <property type="entry name" value="Nucleotide-diphossugar_trans"/>
</dbReference>
<name>A0ABT7TIU2_9MICO</name>
<reference evidence="2 3" key="1">
    <citation type="submission" date="2023-06" db="EMBL/GenBank/DDBJ databases">
        <authorList>
            <person name="Feng G."/>
            <person name="Li J."/>
            <person name="Zhu H."/>
        </authorList>
    </citation>
    <scope>NUCLEOTIDE SEQUENCE [LARGE SCALE GENOMIC DNA]</scope>
    <source>
        <strain evidence="2 3">RHCJP20</strain>
    </source>
</reference>
<dbReference type="SUPFAM" id="SSF53448">
    <property type="entry name" value="Nucleotide-diphospho-sugar transferases"/>
    <property type="match status" value="1"/>
</dbReference>
<dbReference type="CDD" id="cd04186">
    <property type="entry name" value="GT_2_like_c"/>
    <property type="match status" value="1"/>
</dbReference>
<dbReference type="PANTHER" id="PTHR43179:SF11">
    <property type="entry name" value="GLYCOSYL TRANSFERASE"/>
    <property type="match status" value="1"/>
</dbReference>
<dbReference type="Pfam" id="PF00535">
    <property type="entry name" value="Glycos_transf_2"/>
    <property type="match status" value="1"/>
</dbReference>
<gene>
    <name evidence="2" type="ORF">QUG98_10290</name>
</gene>
<dbReference type="RefSeq" id="WP_289470436.1">
    <property type="nucleotide sequence ID" value="NZ_JAUCMM010000006.1"/>
</dbReference>